<dbReference type="STRING" id="995034.SAMN05216219_3213"/>
<sequence>MADKRRIAATSGRVLTGVVGAAVFLGAGLVVGQDALPVLAVNAPKTTVTPTASDQSRLCAGPLLRQGGDASFASFAAPELTTAASSAPEQTVIAAPDNLTGDQFGTPTVLSVSGGEGEERPRIAAAQSQVAGLDDLTGLAATACGEASADSWLVAGSTDVGRTSVLSLSNPSRADAVIDLSFFSETGAIDAPGARGILVPAGQNRVFAVASFAPGVRTPVIRVQSSGGHVVAALQQSVTRGITPGGVELSLPTAPPSSTQVLPGVVLGGAGPAPDTGIYDDSIGALRIFVPGTDPAQMNISFVSEQGTEPPQPLNYSIEGGVVQEISLTDMTAGSYSVVISSDLPFVASARTTAVAGESSDFAWFGASAPLEDTIELAVAPGEGARLHLFNPTGADLDVTMTDQAGVVTQLAVPAGGAAAPTVPSGRAYNVSGVGGAHAQVSFESAAGLSAYPIQPTSPLATPVTVYPR</sequence>
<evidence type="ECO:0000313" key="2">
    <source>
        <dbReference type="Proteomes" id="UP000198867"/>
    </source>
</evidence>
<protein>
    <submittedName>
        <fullName evidence="1">Uncharacterized protein</fullName>
    </submittedName>
</protein>
<evidence type="ECO:0000313" key="1">
    <source>
        <dbReference type="EMBL" id="SFO05012.1"/>
    </source>
</evidence>
<proteinExistence type="predicted"/>
<keyword evidence="2" id="KW-1185">Reference proteome</keyword>
<dbReference type="OrthoDB" id="3264966at2"/>
<dbReference type="AlphaFoldDB" id="A0A1I5E0M4"/>
<organism evidence="1 2">
    <name type="scientific">Mycetocola miduiensis</name>
    <dbReference type="NCBI Taxonomy" id="995034"/>
    <lineage>
        <taxon>Bacteria</taxon>
        <taxon>Bacillati</taxon>
        <taxon>Actinomycetota</taxon>
        <taxon>Actinomycetes</taxon>
        <taxon>Micrococcales</taxon>
        <taxon>Microbacteriaceae</taxon>
        <taxon>Mycetocola</taxon>
    </lineage>
</organism>
<dbReference type="Proteomes" id="UP000198867">
    <property type="component" value="Unassembled WGS sequence"/>
</dbReference>
<gene>
    <name evidence="1" type="ORF">SAMN05216219_3213</name>
</gene>
<dbReference type="InterPro" id="IPR043777">
    <property type="entry name" value="DUF5719"/>
</dbReference>
<reference evidence="2" key="1">
    <citation type="submission" date="2016-10" db="EMBL/GenBank/DDBJ databases">
        <authorList>
            <person name="Varghese N."/>
            <person name="Submissions S."/>
        </authorList>
    </citation>
    <scope>NUCLEOTIDE SEQUENCE [LARGE SCALE GENOMIC DNA]</scope>
    <source>
        <strain evidence="2">CGMCC 1.11101</strain>
    </source>
</reference>
<accession>A0A1I5E0M4</accession>
<dbReference type="RefSeq" id="WP_090713246.1">
    <property type="nucleotide sequence ID" value="NZ_FOVM01000012.1"/>
</dbReference>
<dbReference type="EMBL" id="FOVM01000012">
    <property type="protein sequence ID" value="SFO05012.1"/>
    <property type="molecule type" value="Genomic_DNA"/>
</dbReference>
<name>A0A1I5E0M4_9MICO</name>
<dbReference type="Pfam" id="PF18986">
    <property type="entry name" value="DUF5719"/>
    <property type="match status" value="1"/>
</dbReference>